<proteinExistence type="predicted"/>
<sequence length="126" mass="14109">MYATRVHESTISVLSRFVPEVCQAIIKNLKTTYLKVKVTTSRCVHQQAKVNGKKFPTNSTADGIFQIVLYFFNYKGSHSIVLLALVDARYEFSYVNVGINGRVRDGDNLLNFPPAKALPGRSMKVP</sequence>
<comment type="caution">
    <text evidence="1">The sequence shown here is derived from an EMBL/GenBank/DDBJ whole genome shotgun (WGS) entry which is preliminary data.</text>
</comment>
<dbReference type="AlphaFoldDB" id="A0A5N4B6Y7"/>
<dbReference type="Proteomes" id="UP000327044">
    <property type="component" value="Unassembled WGS sequence"/>
</dbReference>
<reference evidence="1 2" key="1">
    <citation type="journal article" date="2018" name="Elife">
        <title>Firefly genomes illuminate parallel origins of bioluminescence in beetles.</title>
        <authorList>
            <person name="Fallon T.R."/>
            <person name="Lower S.E."/>
            <person name="Chang C.H."/>
            <person name="Bessho-Uehara M."/>
            <person name="Martin G.J."/>
            <person name="Bewick A.J."/>
            <person name="Behringer M."/>
            <person name="Debat H.J."/>
            <person name="Wong I."/>
            <person name="Day J.C."/>
            <person name="Suvorov A."/>
            <person name="Silva C.J."/>
            <person name="Stanger-Hall K.F."/>
            <person name="Hall D.W."/>
            <person name="Schmitz R.J."/>
            <person name="Nelson D.R."/>
            <person name="Lewis S.M."/>
            <person name="Shigenobu S."/>
            <person name="Bybee S.M."/>
            <person name="Larracuente A.M."/>
            <person name="Oba Y."/>
            <person name="Weng J.K."/>
        </authorList>
    </citation>
    <scope>NUCLEOTIDE SEQUENCE [LARGE SCALE GENOMIC DNA]</scope>
    <source>
        <strain evidence="1">1611_PpyrPB1</strain>
        <tissue evidence="1">Whole body</tissue>
    </source>
</reference>
<dbReference type="EMBL" id="VVIM01000001">
    <property type="protein sequence ID" value="KAB0805362.1"/>
    <property type="molecule type" value="Genomic_DNA"/>
</dbReference>
<accession>A0A5N4B6Y7</accession>
<name>A0A5N4B6Y7_PHOPY</name>
<evidence type="ECO:0000313" key="1">
    <source>
        <dbReference type="EMBL" id="KAB0805362.1"/>
    </source>
</evidence>
<evidence type="ECO:0000313" key="2">
    <source>
        <dbReference type="Proteomes" id="UP000327044"/>
    </source>
</evidence>
<keyword evidence="2" id="KW-1185">Reference proteome</keyword>
<protein>
    <submittedName>
        <fullName evidence="1">Uncharacterized protein</fullName>
    </submittedName>
</protein>
<dbReference type="InParanoid" id="A0A5N4B6Y7"/>
<gene>
    <name evidence="1" type="ORF">PPYR_02332</name>
</gene>
<organism evidence="1 2">
    <name type="scientific">Photinus pyralis</name>
    <name type="common">Common eastern firefly</name>
    <name type="synonym">Lampyris pyralis</name>
    <dbReference type="NCBI Taxonomy" id="7054"/>
    <lineage>
        <taxon>Eukaryota</taxon>
        <taxon>Metazoa</taxon>
        <taxon>Ecdysozoa</taxon>
        <taxon>Arthropoda</taxon>
        <taxon>Hexapoda</taxon>
        <taxon>Insecta</taxon>
        <taxon>Pterygota</taxon>
        <taxon>Neoptera</taxon>
        <taxon>Endopterygota</taxon>
        <taxon>Coleoptera</taxon>
        <taxon>Polyphaga</taxon>
        <taxon>Elateriformia</taxon>
        <taxon>Elateroidea</taxon>
        <taxon>Lampyridae</taxon>
        <taxon>Lampyrinae</taxon>
        <taxon>Photinus</taxon>
    </lineage>
</organism>